<proteinExistence type="predicted"/>
<dbReference type="EMBL" id="JBJVNE010000014">
    <property type="protein sequence ID" value="MFM9649947.1"/>
    <property type="molecule type" value="Genomic_DNA"/>
</dbReference>
<dbReference type="Proteomes" id="UP001631993">
    <property type="component" value="Unassembled WGS sequence"/>
</dbReference>
<keyword evidence="3" id="KW-1185">Reference proteome</keyword>
<protein>
    <recommendedName>
        <fullName evidence="4">Scaffolding protein</fullName>
    </recommendedName>
</protein>
<name>A0ABW9IPS5_STRGJ</name>
<dbReference type="RefSeq" id="WP_409097714.1">
    <property type="nucleotide sequence ID" value="NZ_JBJVNE010000014.1"/>
</dbReference>
<sequence length="218" mass="23096">MPEEIVTPAVDADAGAVPTPQGTGEEVPQAATGNEADPEGAEALGEPGKRALDAMKSKWQTERDQRRDLERQLAEATAPKVAEGDQPDPDVIRAEAAREATAKANKRILRSEIKAAAARKLNDPADALAHLDLDAFEVDANGDVDATEISDAIEDLLTRKPYLAATSRPRFEGTADGGASRKPAGPTQLTRADLKGMSADQIVKAKREGRLKNLLSGN</sequence>
<accession>A0ABW9IPS5</accession>
<evidence type="ECO:0000313" key="2">
    <source>
        <dbReference type="EMBL" id="MFM9649947.1"/>
    </source>
</evidence>
<feature type="region of interest" description="Disordered" evidence="1">
    <location>
        <begin position="167"/>
        <end position="198"/>
    </location>
</feature>
<comment type="caution">
    <text evidence="2">The sequence shown here is derived from an EMBL/GenBank/DDBJ whole genome shotgun (WGS) entry which is preliminary data.</text>
</comment>
<feature type="region of interest" description="Disordered" evidence="1">
    <location>
        <begin position="1"/>
        <end position="90"/>
    </location>
</feature>
<feature type="compositionally biased region" description="Basic and acidic residues" evidence="1">
    <location>
        <begin position="47"/>
        <end position="73"/>
    </location>
</feature>
<organism evidence="2 3">
    <name type="scientific">Streptomyces galilaeus</name>
    <dbReference type="NCBI Taxonomy" id="33899"/>
    <lineage>
        <taxon>Bacteria</taxon>
        <taxon>Bacillati</taxon>
        <taxon>Actinomycetota</taxon>
        <taxon>Actinomycetes</taxon>
        <taxon>Kitasatosporales</taxon>
        <taxon>Streptomycetaceae</taxon>
        <taxon>Streptomyces</taxon>
    </lineage>
</organism>
<evidence type="ECO:0000313" key="3">
    <source>
        <dbReference type="Proteomes" id="UP001631993"/>
    </source>
</evidence>
<evidence type="ECO:0008006" key="4">
    <source>
        <dbReference type="Google" id="ProtNLM"/>
    </source>
</evidence>
<gene>
    <name evidence="2" type="ORF">ACKI1S_27840</name>
</gene>
<evidence type="ECO:0000256" key="1">
    <source>
        <dbReference type="SAM" id="MobiDB-lite"/>
    </source>
</evidence>
<reference evidence="2 3" key="1">
    <citation type="submission" date="2024-12" db="EMBL/GenBank/DDBJ databases">
        <title>Forecasting of Potato common scab and diversities of Pathogenic streptomyces spp. in china.</title>
        <authorList>
            <person name="Handique U."/>
            <person name="Wu J."/>
        </authorList>
    </citation>
    <scope>NUCLEOTIDE SEQUENCE [LARGE SCALE GENOMIC DNA]</scope>
    <source>
        <strain evidence="2 3">ZRIMU1585</strain>
    </source>
</reference>